<protein>
    <submittedName>
        <fullName evidence="1">Uncharacterized protein</fullName>
    </submittedName>
</protein>
<dbReference type="AlphaFoldDB" id="A0A1G1W9C0"/>
<gene>
    <name evidence="1" type="ORF">A2172_01180</name>
</gene>
<dbReference type="STRING" id="1802593.A2172_01180"/>
<sequence length="136" mass="15670">MADRKRSTSWRADPEFRRMVEEKKQELDYLFGLIGPFEDWEDWDESIPDEDVVRLELHVGDGIERGHLELTMGELRRVKELAELLKVLKEQKIMIEEPDTIARLTSELGSESAKRALEVVLGSLIIEGCPCDELSD</sequence>
<name>A0A1G1W9C0_9BACT</name>
<proteinExistence type="predicted"/>
<reference evidence="1 2" key="1">
    <citation type="journal article" date="2016" name="Nat. Commun.">
        <title>Thousands of microbial genomes shed light on interconnected biogeochemical processes in an aquifer system.</title>
        <authorList>
            <person name="Anantharaman K."/>
            <person name="Brown C.T."/>
            <person name="Hug L.A."/>
            <person name="Sharon I."/>
            <person name="Castelle C.J."/>
            <person name="Probst A.J."/>
            <person name="Thomas B.C."/>
            <person name="Singh A."/>
            <person name="Wilkins M.J."/>
            <person name="Karaoz U."/>
            <person name="Brodie E.L."/>
            <person name="Williams K.H."/>
            <person name="Hubbard S.S."/>
            <person name="Banfield J.F."/>
        </authorList>
    </citation>
    <scope>NUCLEOTIDE SEQUENCE [LARGE SCALE GENOMIC DNA]</scope>
</reference>
<dbReference type="Proteomes" id="UP000176631">
    <property type="component" value="Unassembled WGS sequence"/>
</dbReference>
<comment type="caution">
    <text evidence="1">The sequence shown here is derived from an EMBL/GenBank/DDBJ whole genome shotgun (WGS) entry which is preliminary data.</text>
</comment>
<accession>A0A1G1W9C0</accession>
<evidence type="ECO:0000313" key="2">
    <source>
        <dbReference type="Proteomes" id="UP000176631"/>
    </source>
</evidence>
<organism evidence="1 2">
    <name type="scientific">Candidatus Woykebacteria bacterium RBG_13_40_15</name>
    <dbReference type="NCBI Taxonomy" id="1802593"/>
    <lineage>
        <taxon>Bacteria</taxon>
        <taxon>Candidatus Woykeibacteriota</taxon>
    </lineage>
</organism>
<dbReference type="EMBL" id="MHCP01000015">
    <property type="protein sequence ID" value="OGY24140.1"/>
    <property type="molecule type" value="Genomic_DNA"/>
</dbReference>
<evidence type="ECO:0000313" key="1">
    <source>
        <dbReference type="EMBL" id="OGY24140.1"/>
    </source>
</evidence>